<evidence type="ECO:0000256" key="6">
    <source>
        <dbReference type="ARBA" id="ARBA00023136"/>
    </source>
</evidence>
<dbReference type="GO" id="GO:0016020">
    <property type="term" value="C:membrane"/>
    <property type="evidence" value="ECO:0007669"/>
    <property type="project" value="UniProtKB-SubCell"/>
</dbReference>
<comment type="similarity">
    <text evidence="2">Belongs to the major facilitator superfamily.</text>
</comment>
<dbReference type="InterPro" id="IPR036259">
    <property type="entry name" value="MFS_trans_sf"/>
</dbReference>
<reference evidence="8" key="1">
    <citation type="submission" date="2022-08" db="UniProtKB">
        <authorList>
            <consortium name="EnsemblMetazoa"/>
        </authorList>
    </citation>
    <scope>IDENTIFICATION</scope>
    <source>
        <strain evidence="8">EBRO</strain>
    </source>
</reference>
<keyword evidence="3" id="KW-0813">Transport</keyword>
<evidence type="ECO:0000313" key="8">
    <source>
        <dbReference type="EnsemblMetazoa" id="AATE000764-PA.1"/>
    </source>
</evidence>
<dbReference type="VEuPathDB" id="VectorBase:AATE000764"/>
<proteinExistence type="inferred from homology"/>
<evidence type="ECO:0000256" key="5">
    <source>
        <dbReference type="ARBA" id="ARBA00022989"/>
    </source>
</evidence>
<organism evidence="8">
    <name type="scientific">Anopheles atroparvus</name>
    <name type="common">European mosquito</name>
    <dbReference type="NCBI Taxonomy" id="41427"/>
    <lineage>
        <taxon>Eukaryota</taxon>
        <taxon>Metazoa</taxon>
        <taxon>Ecdysozoa</taxon>
        <taxon>Arthropoda</taxon>
        <taxon>Hexapoda</taxon>
        <taxon>Insecta</taxon>
        <taxon>Pterygota</taxon>
        <taxon>Neoptera</taxon>
        <taxon>Endopterygota</taxon>
        <taxon>Diptera</taxon>
        <taxon>Nematocera</taxon>
        <taxon>Culicoidea</taxon>
        <taxon>Culicidae</taxon>
        <taxon>Anophelinae</taxon>
        <taxon>Anopheles</taxon>
    </lineage>
</organism>
<feature type="domain" description="Major facilitator superfamily (MFS) profile" evidence="7">
    <location>
        <begin position="97"/>
        <end position="474"/>
    </location>
</feature>
<keyword evidence="4" id="KW-0812">Transmembrane</keyword>
<dbReference type="STRING" id="41427.A0A182IKA4"/>
<dbReference type="AntiFam" id="ANF00087">
    <property type="entry name" value="Shadow ORF (opposite mnmG)"/>
</dbReference>
<dbReference type="AlphaFoldDB" id="A0A182IKA4"/>
<evidence type="ECO:0000256" key="3">
    <source>
        <dbReference type="ARBA" id="ARBA00022448"/>
    </source>
</evidence>
<dbReference type="InterPro" id="IPR005828">
    <property type="entry name" value="MFS_sugar_transport-like"/>
</dbReference>
<name>A0A182IKA4_ANOAO</name>
<dbReference type="Pfam" id="PF00083">
    <property type="entry name" value="Sugar_tr"/>
    <property type="match status" value="1"/>
</dbReference>
<accession>A0A182IKA4</accession>
<evidence type="ECO:0000256" key="2">
    <source>
        <dbReference type="ARBA" id="ARBA00008335"/>
    </source>
</evidence>
<comment type="subcellular location">
    <subcellularLocation>
        <location evidence="1">Membrane</location>
        <topology evidence="1">Multi-pass membrane protein</topology>
    </subcellularLocation>
</comment>
<evidence type="ECO:0000259" key="7">
    <source>
        <dbReference type="PROSITE" id="PS50850"/>
    </source>
</evidence>
<protein>
    <recommendedName>
        <fullName evidence="7">Major facilitator superfamily (MFS) profile domain-containing protein</fullName>
    </recommendedName>
</protein>
<dbReference type="PANTHER" id="PTHR23511">
    <property type="entry name" value="SYNAPTIC VESICLE GLYCOPROTEIN 2"/>
    <property type="match status" value="1"/>
</dbReference>
<dbReference type="GO" id="GO:0022857">
    <property type="term" value="F:transmembrane transporter activity"/>
    <property type="evidence" value="ECO:0007669"/>
    <property type="project" value="InterPro"/>
</dbReference>
<evidence type="ECO:0000256" key="4">
    <source>
        <dbReference type="ARBA" id="ARBA00022692"/>
    </source>
</evidence>
<keyword evidence="6" id="KW-0472">Membrane</keyword>
<dbReference type="Gene3D" id="1.20.1250.20">
    <property type="entry name" value="MFS general substrate transporter like domains"/>
    <property type="match status" value="2"/>
</dbReference>
<sequence length="629" mass="68570">MKPRRVGMSRGYEEMDGANVPRPPGTTPAAGAAASNGSSVGSLTGVAGTAAPIAGGTMLAGAAPEFELASVSVVPDDTYTVTQAVNALGFGWFQVKLSLCVGLCWMADSMEMTILSVLGPALHCDWGISRYQQALVTTVVFLGMMLSSTFWGHLSDRYGRKPALTLCGVLLFLYGLLSSVAPSFGWLLLLRGLVGFAIGCVPQSVTLYAEFLPTKQRAKCVVLLDWLPESARYHVTSGQSDKALATLEQIAKDNRRPMLLGRLVVEGPSGSRGSLKALLGSSLRRTTLLLWFIWMSCAFCYYGLVLMSTELFGGKNKTMVSGEDMMSPDCQPLATTDYMDLLWTTLAEFPGIFATIYVIERFGRKKTMALQFLFYAGCVLMITVTEVRIFLTIILFMARGVIAGLFQAAYVYTPEVYPTALRSVGVGGCSALARLGAMATPYIAQVFVTLHFLDFARLILDGETVQGFNLQTPRQLWVVPDPPEHSRFHGAHPLSSDVIVGNGKHLEGTLVDAGLCWRQAHCRTPLVASLFDVLKRLYSPGKSLADGHHAVVALFRDEAQRETLLRQPEVGVVRSQAEPELGSTREHPVRFVRSKRRQIVHQHAQVRLGATHRQRFPRKGLRSCIGAGQ</sequence>
<dbReference type="Pfam" id="PF07690">
    <property type="entry name" value="MFS_1"/>
    <property type="match status" value="1"/>
</dbReference>
<dbReference type="InterPro" id="IPR011701">
    <property type="entry name" value="MFS"/>
</dbReference>
<keyword evidence="5" id="KW-1133">Transmembrane helix</keyword>
<dbReference type="PANTHER" id="PTHR23511:SF5">
    <property type="entry name" value="MAJOR FACILITATOR-TYPE TRANSPORTER HXNZ-RELATED"/>
    <property type="match status" value="1"/>
</dbReference>
<dbReference type="PROSITE" id="PS50850">
    <property type="entry name" value="MFS"/>
    <property type="match status" value="1"/>
</dbReference>
<dbReference type="SUPFAM" id="SSF103473">
    <property type="entry name" value="MFS general substrate transporter"/>
    <property type="match status" value="1"/>
</dbReference>
<dbReference type="InterPro" id="IPR020846">
    <property type="entry name" value="MFS_dom"/>
</dbReference>
<dbReference type="EnsemblMetazoa" id="AATE000764-RA">
    <property type="protein sequence ID" value="AATE000764-PA.1"/>
    <property type="gene ID" value="AATE000764"/>
</dbReference>
<evidence type="ECO:0000256" key="1">
    <source>
        <dbReference type="ARBA" id="ARBA00004141"/>
    </source>
</evidence>